<comment type="subcellular location">
    <subcellularLocation>
        <location evidence="1">Cell membrane</location>
        <topology evidence="1">Multi-pass membrane protein</topology>
    </subcellularLocation>
</comment>
<dbReference type="RefSeq" id="WP_129440443.1">
    <property type="nucleotide sequence ID" value="NZ_CP035492.1"/>
</dbReference>
<sequence>MLNRLLKKTNNLKLKHKLIVSYILIVLIPIMIVGSIITYYFRQQTLERAVEQASNNVEKLRIQTETMLKVPLKISDSLLLNEKMAQTVNTSYPDALELTKSYLSFTDFRTYKVQYKEISGVRIYFDNPTLVNNLEIIPATPDVKASSWYQEAMGTRSVKWMYVEGEPDAPVKRLSLVRQVLFSDYHTSGVLLVMMNQDELNRMLTQEPFETMITDQNGYVVAAKNADMVGQTMQQLGLGNSFGKLEKGTYKKVINGKESYVVVDSVQTESSLDELNVISLFNTKSIVSDANKVGLLGMGIILLVLLIALIFVYTVSFMTSKRLLLLSRKFNKLALGNLNVVSQIDGSDEIGQLSRQFNYMVESISMLMKQVVEATEQNNRMEIAQREIKLKMMASQINPHFLFNALESIRMNAYLKGEKELANIVRLLGKLMRKNLEIGREHVTIKNEMEMVSSYLEIQRFRYEDRLEFELQIDPGLGSLHIPPLIIQPLVENAVVHGLENKDGVVTIQVKLIVADGSLHVCVEDNGSGMSEEKLQEVLLFISGPEEDNNRIGLRNVHQRLVLTYGEASGLQIESVYGEGTTMRFYVPLELLTAI</sequence>
<proteinExistence type="predicted"/>
<dbReference type="InterPro" id="IPR003660">
    <property type="entry name" value="HAMP_dom"/>
</dbReference>
<evidence type="ECO:0000256" key="7">
    <source>
        <dbReference type="SAM" id="Phobius"/>
    </source>
</evidence>
<dbReference type="Pfam" id="PF06580">
    <property type="entry name" value="His_kinase"/>
    <property type="match status" value="1"/>
</dbReference>
<dbReference type="Pfam" id="PF02518">
    <property type="entry name" value="HATPase_c"/>
    <property type="match status" value="1"/>
</dbReference>
<keyword evidence="2" id="KW-1003">Cell membrane</keyword>
<dbReference type="CDD" id="cd06225">
    <property type="entry name" value="HAMP"/>
    <property type="match status" value="1"/>
</dbReference>
<gene>
    <name evidence="9" type="ORF">ET464_09775</name>
</gene>
<dbReference type="InterPro" id="IPR003594">
    <property type="entry name" value="HATPase_dom"/>
</dbReference>
<keyword evidence="6 7" id="KW-0472">Membrane</keyword>
<reference evidence="9 10" key="1">
    <citation type="submission" date="2019-01" db="EMBL/GenBank/DDBJ databases">
        <title>Genome sequencing of strain FW100M-2.</title>
        <authorList>
            <person name="Heo J."/>
            <person name="Kim S.-J."/>
            <person name="Kim J.-S."/>
            <person name="Hong S.-B."/>
            <person name="Kwon S.-W."/>
        </authorList>
    </citation>
    <scope>NUCLEOTIDE SEQUENCE [LARGE SCALE GENOMIC DNA]</scope>
    <source>
        <strain evidence="9 10">FW100M-2</strain>
    </source>
</reference>
<feature type="transmembrane region" description="Helical" evidence="7">
    <location>
        <begin position="20"/>
        <end position="41"/>
    </location>
</feature>
<dbReference type="Pfam" id="PF00672">
    <property type="entry name" value="HAMP"/>
    <property type="match status" value="1"/>
</dbReference>
<evidence type="ECO:0000256" key="1">
    <source>
        <dbReference type="ARBA" id="ARBA00004651"/>
    </source>
</evidence>
<dbReference type="SUPFAM" id="SSF158472">
    <property type="entry name" value="HAMP domain-like"/>
    <property type="match status" value="1"/>
</dbReference>
<name>A0A4V0YF67_9BACL</name>
<dbReference type="AlphaFoldDB" id="A0A4V0YF67"/>
<dbReference type="InterPro" id="IPR036890">
    <property type="entry name" value="HATPase_C_sf"/>
</dbReference>
<dbReference type="InterPro" id="IPR010559">
    <property type="entry name" value="Sig_transdc_His_kin_internal"/>
</dbReference>
<keyword evidence="7" id="KW-1133">Transmembrane helix</keyword>
<feature type="transmembrane region" description="Helical" evidence="7">
    <location>
        <begin position="293"/>
        <end position="319"/>
    </location>
</feature>
<keyword evidence="4" id="KW-0808">Transferase</keyword>
<feature type="domain" description="HAMP" evidence="8">
    <location>
        <begin position="317"/>
        <end position="369"/>
    </location>
</feature>
<evidence type="ECO:0000256" key="2">
    <source>
        <dbReference type="ARBA" id="ARBA00022475"/>
    </source>
</evidence>
<dbReference type="Gene3D" id="3.30.565.10">
    <property type="entry name" value="Histidine kinase-like ATPase, C-terminal domain"/>
    <property type="match status" value="1"/>
</dbReference>
<protein>
    <submittedName>
        <fullName evidence="9">Sensor histidine kinase</fullName>
    </submittedName>
</protein>
<keyword evidence="10" id="KW-1185">Reference proteome</keyword>
<evidence type="ECO:0000256" key="4">
    <source>
        <dbReference type="ARBA" id="ARBA00022679"/>
    </source>
</evidence>
<dbReference type="EMBL" id="CP035492">
    <property type="protein sequence ID" value="QAY66651.1"/>
    <property type="molecule type" value="Genomic_DNA"/>
</dbReference>
<dbReference type="KEGG" id="pprt:ET464_09775"/>
<dbReference type="PROSITE" id="PS50885">
    <property type="entry name" value="HAMP"/>
    <property type="match status" value="1"/>
</dbReference>
<evidence type="ECO:0000256" key="5">
    <source>
        <dbReference type="ARBA" id="ARBA00022777"/>
    </source>
</evidence>
<dbReference type="Proteomes" id="UP000293568">
    <property type="component" value="Chromosome"/>
</dbReference>
<evidence type="ECO:0000259" key="8">
    <source>
        <dbReference type="PROSITE" id="PS50885"/>
    </source>
</evidence>
<keyword evidence="5 9" id="KW-0418">Kinase</keyword>
<evidence type="ECO:0000313" key="10">
    <source>
        <dbReference type="Proteomes" id="UP000293568"/>
    </source>
</evidence>
<keyword evidence="7" id="KW-0812">Transmembrane</keyword>
<dbReference type="SMART" id="SM00387">
    <property type="entry name" value="HATPase_c"/>
    <property type="match status" value="1"/>
</dbReference>
<dbReference type="Gene3D" id="6.10.340.10">
    <property type="match status" value="1"/>
</dbReference>
<organism evidence="9 10">
    <name type="scientific">Paenibacillus protaetiae</name>
    <dbReference type="NCBI Taxonomy" id="2509456"/>
    <lineage>
        <taxon>Bacteria</taxon>
        <taxon>Bacillati</taxon>
        <taxon>Bacillota</taxon>
        <taxon>Bacilli</taxon>
        <taxon>Bacillales</taxon>
        <taxon>Paenibacillaceae</taxon>
        <taxon>Paenibacillus</taxon>
    </lineage>
</organism>
<dbReference type="GO" id="GO:0000155">
    <property type="term" value="F:phosphorelay sensor kinase activity"/>
    <property type="evidence" value="ECO:0007669"/>
    <property type="project" value="InterPro"/>
</dbReference>
<evidence type="ECO:0000313" key="9">
    <source>
        <dbReference type="EMBL" id="QAY66651.1"/>
    </source>
</evidence>
<dbReference type="PANTHER" id="PTHR34220:SF7">
    <property type="entry name" value="SENSOR HISTIDINE KINASE YPDA"/>
    <property type="match status" value="1"/>
</dbReference>
<dbReference type="InterPro" id="IPR050640">
    <property type="entry name" value="Bact_2-comp_sensor_kinase"/>
</dbReference>
<dbReference type="OrthoDB" id="9776552at2"/>
<dbReference type="PANTHER" id="PTHR34220">
    <property type="entry name" value="SENSOR HISTIDINE KINASE YPDA"/>
    <property type="match status" value="1"/>
</dbReference>
<dbReference type="GO" id="GO:0005886">
    <property type="term" value="C:plasma membrane"/>
    <property type="evidence" value="ECO:0007669"/>
    <property type="project" value="UniProtKB-SubCell"/>
</dbReference>
<accession>A0A4V0YF67</accession>
<evidence type="ECO:0000256" key="6">
    <source>
        <dbReference type="ARBA" id="ARBA00023136"/>
    </source>
</evidence>
<dbReference type="SMART" id="SM00304">
    <property type="entry name" value="HAMP"/>
    <property type="match status" value="1"/>
</dbReference>
<dbReference type="SUPFAM" id="SSF55874">
    <property type="entry name" value="ATPase domain of HSP90 chaperone/DNA topoisomerase II/histidine kinase"/>
    <property type="match status" value="1"/>
</dbReference>
<evidence type="ECO:0000256" key="3">
    <source>
        <dbReference type="ARBA" id="ARBA00022553"/>
    </source>
</evidence>
<keyword evidence="3" id="KW-0597">Phosphoprotein</keyword>